<dbReference type="HOGENOM" id="CLU_2296938_0_0_1"/>
<name>F0WRB2_9STRA</name>
<reference evidence="2" key="1">
    <citation type="journal article" date="2011" name="PLoS Biol.">
        <title>Gene gain and loss during evolution of obligate parasitism in the white rust pathogen of Arabidopsis thaliana.</title>
        <authorList>
            <person name="Kemen E."/>
            <person name="Gardiner A."/>
            <person name="Schultz-Larsen T."/>
            <person name="Kemen A.C."/>
            <person name="Balmuth A.L."/>
            <person name="Robert-Seilaniantz A."/>
            <person name="Bailey K."/>
            <person name="Holub E."/>
            <person name="Studholme D.J."/>
            <person name="Maclean D."/>
            <person name="Jones J.D."/>
        </authorList>
    </citation>
    <scope>NUCLEOTIDE SEQUENCE</scope>
</reference>
<feature type="region of interest" description="Disordered" evidence="1">
    <location>
        <begin position="76"/>
        <end position="101"/>
    </location>
</feature>
<organism evidence="2">
    <name type="scientific">Albugo laibachii Nc14</name>
    <dbReference type="NCBI Taxonomy" id="890382"/>
    <lineage>
        <taxon>Eukaryota</taxon>
        <taxon>Sar</taxon>
        <taxon>Stramenopiles</taxon>
        <taxon>Oomycota</taxon>
        <taxon>Peronosporomycetes</taxon>
        <taxon>Albuginales</taxon>
        <taxon>Albuginaceae</taxon>
        <taxon>Albugo</taxon>
    </lineage>
</organism>
<proteinExistence type="predicted"/>
<evidence type="ECO:0000313" key="2">
    <source>
        <dbReference type="EMBL" id="CCA23874.1"/>
    </source>
</evidence>
<accession>F0WRB2</accession>
<dbReference type="EMBL" id="FR824256">
    <property type="protein sequence ID" value="CCA23874.1"/>
    <property type="molecule type" value="Genomic_DNA"/>
</dbReference>
<protein>
    <submittedName>
        <fullName evidence="2">AlNc14C211G8919 protein</fullName>
    </submittedName>
</protein>
<sequence length="101" mass="11467">MEYPADNRHTTDRAISTLSPAITEEPTTAIAERSHRLINDDDFLRLPCHLDHSIVRSILMVTLIKRNLQTDCYRNESSTEKNGLLVEAEDATQRKTSKAQS</sequence>
<dbReference type="AlphaFoldDB" id="F0WRB2"/>
<evidence type="ECO:0000256" key="1">
    <source>
        <dbReference type="SAM" id="MobiDB-lite"/>
    </source>
</evidence>
<reference evidence="2" key="2">
    <citation type="submission" date="2011-02" db="EMBL/GenBank/DDBJ databases">
        <authorList>
            <person name="MacLean D."/>
        </authorList>
    </citation>
    <scope>NUCLEOTIDE SEQUENCE</scope>
</reference>
<gene>
    <name evidence="2" type="primary">AlNc14C211G8919</name>
    <name evidence="2" type="ORF">ALNC14_100180</name>
</gene>